<dbReference type="SUPFAM" id="SSF81296">
    <property type="entry name" value="E set domains"/>
    <property type="match status" value="1"/>
</dbReference>
<sequence length="181" mass="18628">MRQAVRVALTGVFLLAVLLTPVLPAGVAGAHAVLVSTNPARGAELSHGPERVSATFNERLQGDFAAMTVVGPDGHLWSTGETQVDGAVAGVAVRPLGPAGTYTVHYRVTSADGHVVSGSWPFQLTVAGTGEPGPPVTDRGEATPAVPRRYADPQGDLPIWPFVAGAVAIVGAGLWLNRPRS</sequence>
<evidence type="ECO:0000256" key="5">
    <source>
        <dbReference type="SAM" id="Phobius"/>
    </source>
</evidence>
<dbReference type="Proteomes" id="UP000193866">
    <property type="component" value="Unassembled WGS sequence"/>
</dbReference>
<dbReference type="GO" id="GO:0006825">
    <property type="term" value="P:copper ion transport"/>
    <property type="evidence" value="ECO:0007669"/>
    <property type="project" value="InterPro"/>
</dbReference>
<evidence type="ECO:0000256" key="4">
    <source>
        <dbReference type="ARBA" id="ARBA00023008"/>
    </source>
</evidence>
<keyword evidence="4" id="KW-0186">Copper</keyword>
<dbReference type="PANTHER" id="PTHR34820:SF4">
    <property type="entry name" value="INNER MEMBRANE PROTEIN YEBZ"/>
    <property type="match status" value="1"/>
</dbReference>
<dbReference type="InterPro" id="IPR014755">
    <property type="entry name" value="Cu-Rt/internalin_Ig-like"/>
</dbReference>
<dbReference type="InterPro" id="IPR032694">
    <property type="entry name" value="CopC/D"/>
</dbReference>
<dbReference type="InterPro" id="IPR014756">
    <property type="entry name" value="Ig_E-set"/>
</dbReference>
<keyword evidence="8" id="KW-1185">Reference proteome</keyword>
<protein>
    <submittedName>
        <fullName evidence="7">Copper resistance protein CopC</fullName>
    </submittedName>
</protein>
<feature type="domain" description="CopC" evidence="6">
    <location>
        <begin position="31"/>
        <end position="123"/>
    </location>
</feature>
<dbReference type="STRING" id="1108812.AWC16_13980"/>
<keyword evidence="5" id="KW-1133">Transmembrane helix</keyword>
<proteinExistence type="predicted"/>
<keyword evidence="3" id="KW-0732">Signal</keyword>
<evidence type="ECO:0000313" key="7">
    <source>
        <dbReference type="EMBL" id="ORW10477.1"/>
    </source>
</evidence>
<dbReference type="EMBL" id="LQPG01000022">
    <property type="protein sequence ID" value="ORW10477.1"/>
    <property type="molecule type" value="Genomic_DNA"/>
</dbReference>
<dbReference type="PANTHER" id="PTHR34820">
    <property type="entry name" value="INNER MEMBRANE PROTEIN YEBZ"/>
    <property type="match status" value="1"/>
</dbReference>
<evidence type="ECO:0000256" key="1">
    <source>
        <dbReference type="ARBA" id="ARBA00004196"/>
    </source>
</evidence>
<evidence type="ECO:0000256" key="3">
    <source>
        <dbReference type="ARBA" id="ARBA00022729"/>
    </source>
</evidence>
<dbReference type="RefSeq" id="WP_409370627.1">
    <property type="nucleotide sequence ID" value="NZ_JACKVG010000004.1"/>
</dbReference>
<comment type="caution">
    <text evidence="7">The sequence shown here is derived from an EMBL/GenBank/DDBJ whole genome shotgun (WGS) entry which is preliminary data.</text>
</comment>
<evidence type="ECO:0000259" key="6">
    <source>
        <dbReference type="Pfam" id="PF04234"/>
    </source>
</evidence>
<dbReference type="AlphaFoldDB" id="A0A1X1YH76"/>
<accession>A0A1X1YH76</accession>
<evidence type="ECO:0000313" key="8">
    <source>
        <dbReference type="Proteomes" id="UP000193866"/>
    </source>
</evidence>
<keyword evidence="5" id="KW-0472">Membrane</keyword>
<keyword evidence="2" id="KW-0479">Metal-binding</keyword>
<keyword evidence="5" id="KW-0812">Transmembrane</keyword>
<dbReference type="Gene3D" id="2.60.40.1220">
    <property type="match status" value="1"/>
</dbReference>
<dbReference type="GO" id="GO:0005886">
    <property type="term" value="C:plasma membrane"/>
    <property type="evidence" value="ECO:0007669"/>
    <property type="project" value="TreeGrafter"/>
</dbReference>
<dbReference type="GO" id="GO:0046688">
    <property type="term" value="P:response to copper ion"/>
    <property type="evidence" value="ECO:0007669"/>
    <property type="project" value="InterPro"/>
</dbReference>
<dbReference type="GO" id="GO:0030313">
    <property type="term" value="C:cell envelope"/>
    <property type="evidence" value="ECO:0007669"/>
    <property type="project" value="UniProtKB-SubCell"/>
</dbReference>
<dbReference type="Pfam" id="PF04234">
    <property type="entry name" value="CopC"/>
    <property type="match status" value="1"/>
</dbReference>
<comment type="subcellular location">
    <subcellularLocation>
        <location evidence="1">Cell envelope</location>
    </subcellularLocation>
</comment>
<name>A0A1X1YH76_9MYCO</name>
<dbReference type="InterPro" id="IPR007348">
    <property type="entry name" value="CopC_dom"/>
</dbReference>
<organism evidence="7 8">
    <name type="scientific">Mycolicibacter longobardus</name>
    <dbReference type="NCBI Taxonomy" id="1108812"/>
    <lineage>
        <taxon>Bacteria</taxon>
        <taxon>Bacillati</taxon>
        <taxon>Actinomycetota</taxon>
        <taxon>Actinomycetes</taxon>
        <taxon>Mycobacteriales</taxon>
        <taxon>Mycobacteriaceae</taxon>
        <taxon>Mycolicibacter</taxon>
    </lineage>
</organism>
<evidence type="ECO:0000256" key="2">
    <source>
        <dbReference type="ARBA" id="ARBA00022723"/>
    </source>
</evidence>
<gene>
    <name evidence="7" type="ORF">AWC16_13980</name>
</gene>
<feature type="transmembrane region" description="Helical" evidence="5">
    <location>
        <begin position="157"/>
        <end position="176"/>
    </location>
</feature>
<dbReference type="GO" id="GO:0005507">
    <property type="term" value="F:copper ion binding"/>
    <property type="evidence" value="ECO:0007669"/>
    <property type="project" value="InterPro"/>
</dbReference>
<reference evidence="7 8" key="1">
    <citation type="submission" date="2016-01" db="EMBL/GenBank/DDBJ databases">
        <title>The new phylogeny of the genus Mycobacterium.</title>
        <authorList>
            <person name="Tarcisio F."/>
            <person name="Conor M."/>
            <person name="Antonella G."/>
            <person name="Elisabetta G."/>
            <person name="Giulia F.S."/>
            <person name="Sara T."/>
            <person name="Anna F."/>
            <person name="Clotilde B."/>
            <person name="Roberto B."/>
            <person name="Veronica D.S."/>
            <person name="Fabio R."/>
            <person name="Monica P."/>
            <person name="Olivier J."/>
            <person name="Enrico T."/>
            <person name="Nicola S."/>
        </authorList>
    </citation>
    <scope>NUCLEOTIDE SEQUENCE [LARGE SCALE GENOMIC DNA]</scope>
    <source>
        <strain evidence="7 8">DSM 45394</strain>
    </source>
</reference>
<dbReference type="GO" id="GO:0042597">
    <property type="term" value="C:periplasmic space"/>
    <property type="evidence" value="ECO:0007669"/>
    <property type="project" value="InterPro"/>
</dbReference>